<dbReference type="Proteomes" id="UP001605036">
    <property type="component" value="Unassembled WGS sequence"/>
</dbReference>
<gene>
    <name evidence="3" type="ORF">R1flu_000911</name>
</gene>
<comment type="caution">
    <text evidence="3">The sequence shown here is derived from an EMBL/GenBank/DDBJ whole genome shotgun (WGS) entry which is preliminary data.</text>
</comment>
<evidence type="ECO:0000313" key="3">
    <source>
        <dbReference type="EMBL" id="KAL2620706.1"/>
    </source>
</evidence>
<dbReference type="AlphaFoldDB" id="A0ABD1Y1S9"/>
<dbReference type="EMBL" id="JBHFFA010000006">
    <property type="protein sequence ID" value="KAL2620706.1"/>
    <property type="molecule type" value="Genomic_DNA"/>
</dbReference>
<proteinExistence type="predicted"/>
<evidence type="ECO:0000256" key="1">
    <source>
        <dbReference type="SAM" id="Coils"/>
    </source>
</evidence>
<keyword evidence="4" id="KW-1185">Reference proteome</keyword>
<reference evidence="3 4" key="1">
    <citation type="submission" date="2024-09" db="EMBL/GenBank/DDBJ databases">
        <title>Chromosome-scale assembly of Riccia fluitans.</title>
        <authorList>
            <person name="Paukszto L."/>
            <person name="Sawicki J."/>
            <person name="Karawczyk K."/>
            <person name="Piernik-Szablinska J."/>
            <person name="Szczecinska M."/>
            <person name="Mazdziarz M."/>
        </authorList>
    </citation>
    <scope>NUCLEOTIDE SEQUENCE [LARGE SCALE GENOMIC DNA]</scope>
    <source>
        <strain evidence="3">Rf_01</strain>
        <tissue evidence="3">Aerial parts of the thallus</tissue>
    </source>
</reference>
<evidence type="ECO:0000313" key="4">
    <source>
        <dbReference type="Proteomes" id="UP001605036"/>
    </source>
</evidence>
<feature type="coiled-coil region" evidence="1">
    <location>
        <begin position="413"/>
        <end position="447"/>
    </location>
</feature>
<name>A0ABD1Y1S9_9MARC</name>
<organism evidence="3 4">
    <name type="scientific">Riccia fluitans</name>
    <dbReference type="NCBI Taxonomy" id="41844"/>
    <lineage>
        <taxon>Eukaryota</taxon>
        <taxon>Viridiplantae</taxon>
        <taxon>Streptophyta</taxon>
        <taxon>Embryophyta</taxon>
        <taxon>Marchantiophyta</taxon>
        <taxon>Marchantiopsida</taxon>
        <taxon>Marchantiidae</taxon>
        <taxon>Marchantiales</taxon>
        <taxon>Ricciaceae</taxon>
        <taxon>Riccia</taxon>
    </lineage>
</organism>
<feature type="region of interest" description="Disordered" evidence="2">
    <location>
        <begin position="300"/>
        <end position="334"/>
    </location>
</feature>
<keyword evidence="1" id="KW-0175">Coiled coil</keyword>
<accession>A0ABD1Y1S9</accession>
<protein>
    <submittedName>
        <fullName evidence="3">Uncharacterized protein</fullName>
    </submittedName>
</protein>
<evidence type="ECO:0000256" key="2">
    <source>
        <dbReference type="SAM" id="MobiDB-lite"/>
    </source>
</evidence>
<feature type="compositionally biased region" description="Polar residues" evidence="2">
    <location>
        <begin position="320"/>
        <end position="330"/>
    </location>
</feature>
<sequence>MKSRSRAWINPALQKRCSNLQLSSRGLVAVRALLDHQGRNPEMQILQVLEEIGLQAFIREAWVYQDQEVSQQFVDNLNFQSHSTTVHGIHIDLDLGSFLEASGFKNYSTYRASDRSNSWSPAKSSATRCAALFAVPGVKWKHASIASCKDELVRELLALLSTTIWFSCVKRPSRAPRDLVNLVLEALDGAEFNWADCIYYEFVAELKRLQTLRHGSHNYVLTHAGPLMYFLYVRSKLRPESASQFLPQVASISQRLENTKLKTLGVSKGNLQASTYGGVLAMRLKSEDCLELVTQDLPTPSGLRGVTPTRSRKRSRSETDSSAVTLTSQEDLPGTSCAPTVMDSTKAVESSQLQTSARIMALEKEVGLKNEEMRRLQLAEINSKLNAEKMEWLYLEEQRHVQECMKLHFGTVEAQYEEEVAELKARVRELEDEVRACTKRESILELQLSDIRKRWESAAIRAELAEIQAAEKSCLLLRSLCPNVNSK</sequence>